<dbReference type="InterPro" id="IPR025659">
    <property type="entry name" value="Tubby-like_C"/>
</dbReference>
<dbReference type="EMBL" id="QOQW01000020">
    <property type="protein sequence ID" value="RCK78687.1"/>
    <property type="molecule type" value="Genomic_DNA"/>
</dbReference>
<evidence type="ECO:0008006" key="3">
    <source>
        <dbReference type="Google" id="ProtNLM"/>
    </source>
</evidence>
<organism evidence="1 2">
    <name type="scientific">Candidatus Ozemobacter sibiricus</name>
    <dbReference type="NCBI Taxonomy" id="2268124"/>
    <lineage>
        <taxon>Bacteria</taxon>
        <taxon>Candidatus Ozemobacteria</taxon>
        <taxon>Candidatus Ozemobacterales</taxon>
        <taxon>Candidatus Ozemobacteraceae</taxon>
        <taxon>Candidatus Ozemobacter</taxon>
    </lineage>
</organism>
<proteinExistence type="predicted"/>
<protein>
    <recommendedName>
        <fullName evidence="3">Scramblase</fullName>
    </recommendedName>
</protein>
<dbReference type="InterPro" id="IPR005552">
    <property type="entry name" value="Scramblase"/>
</dbReference>
<sequence length="192" mass="21127">MTDFFQRTEYVIREHVGFTSLHEAYDIYDAEGKTLLATATEQTSLWVMIQKLFLDKAFLPALVQVHDAAGRLLLELEQPRSLIVATLNARDAEGKLLGTFKQNLLSYGGALEVTGPDGLPLGTISGDWKCRQYLFCDTAGRTLATIDHLYGGVARELLTTADDYRVKIVGDQKIAPLVLAGALAIDLVFHEA</sequence>
<dbReference type="SUPFAM" id="SSF54518">
    <property type="entry name" value="Tubby C-terminal domain-like"/>
    <property type="match status" value="1"/>
</dbReference>
<accession>A0A367ZLG3</accession>
<comment type="caution">
    <text evidence="1">The sequence shown here is derived from an EMBL/GenBank/DDBJ whole genome shotgun (WGS) entry which is preliminary data.</text>
</comment>
<dbReference type="Proteomes" id="UP000252355">
    <property type="component" value="Unassembled WGS sequence"/>
</dbReference>
<evidence type="ECO:0000313" key="1">
    <source>
        <dbReference type="EMBL" id="RCK78687.1"/>
    </source>
</evidence>
<gene>
    <name evidence="1" type="ORF">OZSIB_1214</name>
</gene>
<reference evidence="1 2" key="1">
    <citation type="submission" date="2018-05" db="EMBL/GenBank/DDBJ databases">
        <title>A metagenomic window into the 2 km-deep terrestrial subsurface aquifer revealed taxonomically and functionally diverse microbial community comprising novel uncultured bacterial lineages.</title>
        <authorList>
            <person name="Kadnikov V.V."/>
            <person name="Mardanov A.V."/>
            <person name="Beletsky A.V."/>
            <person name="Banks D."/>
            <person name="Pimenov N.V."/>
            <person name="Frank Y.A."/>
            <person name="Karnachuk O.V."/>
            <person name="Ravin N.V."/>
        </authorList>
    </citation>
    <scope>NUCLEOTIDE SEQUENCE [LARGE SCALE GENOMIC DNA]</scope>
    <source>
        <strain evidence="1">BY5</strain>
    </source>
</reference>
<name>A0A367ZLG3_9BACT</name>
<dbReference type="GO" id="GO:0017128">
    <property type="term" value="F:phospholipid scramblase activity"/>
    <property type="evidence" value="ECO:0007669"/>
    <property type="project" value="InterPro"/>
</dbReference>
<dbReference type="Pfam" id="PF03803">
    <property type="entry name" value="Scramblase"/>
    <property type="match status" value="1"/>
</dbReference>
<dbReference type="AlphaFoldDB" id="A0A367ZLG3"/>
<evidence type="ECO:0000313" key="2">
    <source>
        <dbReference type="Proteomes" id="UP000252355"/>
    </source>
</evidence>